<protein>
    <recommendedName>
        <fullName evidence="2">Death domain-containing protein</fullName>
    </recommendedName>
</protein>
<evidence type="ECO:0000259" key="2">
    <source>
        <dbReference type="PROSITE" id="PS50017"/>
    </source>
</evidence>
<feature type="domain" description="Death" evidence="2">
    <location>
        <begin position="956"/>
        <end position="1033"/>
    </location>
</feature>
<sequence>MPGETKVTHGGQGHQNKGHGQVHGHGNRRPARKERVVPTTQDHRQQRTSTTTKKPSKAEEINREHDKTANGQRNEHNDVNEDDVSVMKNGEEQVMMTRHDLENGETGGKRRAEDEGTQAEREGDREGDREVQIMEEREVEIGKRDELIGMKTSEERRKGGSQDWNDNKATDDDSSAHRLTEDPTNYDVSSFNTNLSSVMELLSDRRFSEMSADDDYPVEELMSVISLVTMNINEYFGHSQQAQHQLHELRDTMKTVKENLHLSISRQPLDLSDDEPKSPEVLELEAKLASLNAVVAEAHTEVAEARRITAETEQVALQASLAAEKAKEEAEKIKEEIRLKEEVERKKKEEKARKRQEEERQRVEEERKKAEEVRAKEEARKKAEEERTSSESYSEDKSSMENWAPLAYAVDDGTEGGDLKCVMRGNPATFKQNEVICETIKDSDAGVTYGEQEELISKVIELKPANDNKPEPTEPIYVTIPYGTRLPGSREPVIKAFMDGNWVEIPTQETALDGYKEYRFAQAKVSQYTKLLVMSRFKRDYLHVQYPKRPTKLSSTYDQRVSLNVEKNTFAAEENLVLQVQPVDSNTISEFRAMDPAHKSLLTSSPILHMVWDTPHFAHPINITVPCPPNPAKAKKMALLKKQKEDKLAQPAKPVVNMDEKKSVVARPQKAATAKGEDSAAEAAPAQKATKWYMGQYGQTEDDENDKLSLMAFTGGRWTCQPEIEVKTVKVDLVTFDIDTAFDKVVVFRTRVDTEEDALKQLVKSLTEQLSRRSVKILIKQRAEDPYDACCNVVPTAVLERAEKQMKADGYTDGPDKCHSANVKEGDAILLTLRGNLKFNHREDTEINLVYNSNLPTQASFHVIEIDRYLQRNYEVYRGAVRVQRRYPFEQKNKMRRTAEEEAAAPAFKCETICDVEIEIPKYHVEPDPIPKRVSVVIHEAGPVDKDSLKQLAAELGEEWQRLGDKLHVNRVRQQAILRTVIALDQGEETAKYEMLVTWLKRCPQAADKLNTLVNALAAVGREDLANHMRTKSLGNVERKVSYMAGRKITTTTTKGPVRKSPSSKLSVIVPN</sequence>
<dbReference type="Pfam" id="PF00531">
    <property type="entry name" value="Death"/>
    <property type="match status" value="1"/>
</dbReference>
<comment type="caution">
    <text evidence="3">The sequence shown here is derived from an EMBL/GenBank/DDBJ whole genome shotgun (WGS) entry which is preliminary data.</text>
</comment>
<dbReference type="InterPro" id="IPR000488">
    <property type="entry name" value="Death_dom"/>
</dbReference>
<feature type="compositionally biased region" description="Basic and acidic residues" evidence="1">
    <location>
        <begin position="97"/>
        <end position="133"/>
    </location>
</feature>
<evidence type="ECO:0000313" key="3">
    <source>
        <dbReference type="EMBL" id="KAK7095934.1"/>
    </source>
</evidence>
<dbReference type="AlphaFoldDB" id="A0AAN9B191"/>
<name>A0AAN9B191_9CAEN</name>
<dbReference type="PANTHER" id="PTHR28336:SF4">
    <property type="entry name" value="DEATH DOMAIN-CONTAINING PROTEIN 1"/>
    <property type="match status" value="1"/>
</dbReference>
<reference evidence="3 4" key="1">
    <citation type="submission" date="2024-02" db="EMBL/GenBank/DDBJ databases">
        <title>Chromosome-scale genome assembly of the rough periwinkle Littorina saxatilis.</title>
        <authorList>
            <person name="De Jode A."/>
            <person name="Faria R."/>
            <person name="Formenti G."/>
            <person name="Sims Y."/>
            <person name="Smith T.P."/>
            <person name="Tracey A."/>
            <person name="Wood J.M.D."/>
            <person name="Zagrodzka Z.B."/>
            <person name="Johannesson K."/>
            <person name="Butlin R.K."/>
            <person name="Leder E.H."/>
        </authorList>
    </citation>
    <scope>NUCLEOTIDE SEQUENCE [LARGE SCALE GENOMIC DNA]</scope>
    <source>
        <strain evidence="3">Snail1</strain>
        <tissue evidence="3">Muscle</tissue>
    </source>
</reference>
<dbReference type="Gene3D" id="2.60.220.30">
    <property type="match status" value="1"/>
</dbReference>
<organism evidence="3 4">
    <name type="scientific">Littorina saxatilis</name>
    <dbReference type="NCBI Taxonomy" id="31220"/>
    <lineage>
        <taxon>Eukaryota</taxon>
        <taxon>Metazoa</taxon>
        <taxon>Spiralia</taxon>
        <taxon>Lophotrochozoa</taxon>
        <taxon>Mollusca</taxon>
        <taxon>Gastropoda</taxon>
        <taxon>Caenogastropoda</taxon>
        <taxon>Littorinimorpha</taxon>
        <taxon>Littorinoidea</taxon>
        <taxon>Littorinidae</taxon>
        <taxon>Littorina</taxon>
    </lineage>
</organism>
<dbReference type="Gene3D" id="1.10.533.10">
    <property type="entry name" value="Death Domain, Fas"/>
    <property type="match status" value="1"/>
</dbReference>
<dbReference type="GO" id="GO:0007165">
    <property type="term" value="P:signal transduction"/>
    <property type="evidence" value="ECO:0007669"/>
    <property type="project" value="InterPro"/>
</dbReference>
<feature type="compositionally biased region" description="Basic residues" evidence="1">
    <location>
        <begin position="16"/>
        <end position="32"/>
    </location>
</feature>
<feature type="region of interest" description="Disordered" evidence="1">
    <location>
        <begin position="148"/>
        <end position="183"/>
    </location>
</feature>
<feature type="compositionally biased region" description="Basic and acidic residues" evidence="1">
    <location>
        <begin position="56"/>
        <end position="79"/>
    </location>
</feature>
<dbReference type="InterPro" id="IPR011029">
    <property type="entry name" value="DEATH-like_dom_sf"/>
</dbReference>
<feature type="region of interest" description="Disordered" evidence="1">
    <location>
        <begin position="1"/>
        <end position="133"/>
    </location>
</feature>
<accession>A0AAN9B191</accession>
<proteinExistence type="predicted"/>
<dbReference type="SUPFAM" id="SSF47986">
    <property type="entry name" value="DEATH domain"/>
    <property type="match status" value="1"/>
</dbReference>
<feature type="compositionally biased region" description="Basic and acidic residues" evidence="1">
    <location>
        <begin position="33"/>
        <end position="45"/>
    </location>
</feature>
<feature type="region of interest" description="Disordered" evidence="1">
    <location>
        <begin position="1053"/>
        <end position="1072"/>
    </location>
</feature>
<keyword evidence="4" id="KW-1185">Reference proteome</keyword>
<dbReference type="PANTHER" id="PTHR28336">
    <property type="entry name" value="BA1-643"/>
    <property type="match status" value="1"/>
</dbReference>
<feature type="compositionally biased region" description="Basic and acidic residues" evidence="1">
    <location>
        <begin position="148"/>
        <end position="181"/>
    </location>
</feature>
<feature type="region of interest" description="Disordered" evidence="1">
    <location>
        <begin position="343"/>
        <end position="399"/>
    </location>
</feature>
<gene>
    <name evidence="3" type="ORF">V1264_005288</name>
</gene>
<evidence type="ECO:0000313" key="4">
    <source>
        <dbReference type="Proteomes" id="UP001374579"/>
    </source>
</evidence>
<evidence type="ECO:0000256" key="1">
    <source>
        <dbReference type="SAM" id="MobiDB-lite"/>
    </source>
</evidence>
<dbReference type="Proteomes" id="UP001374579">
    <property type="component" value="Unassembled WGS sequence"/>
</dbReference>
<dbReference type="PROSITE" id="PS50017">
    <property type="entry name" value="DEATH_DOMAIN"/>
    <property type="match status" value="1"/>
</dbReference>
<feature type="compositionally biased region" description="Polar residues" evidence="1">
    <location>
        <begin position="1053"/>
        <end position="1066"/>
    </location>
</feature>
<dbReference type="EMBL" id="JBAMIC010000014">
    <property type="protein sequence ID" value="KAK7095934.1"/>
    <property type="molecule type" value="Genomic_DNA"/>
</dbReference>